<dbReference type="EMBL" id="UGWP01000004">
    <property type="protein sequence ID" value="SUF55959.1"/>
    <property type="molecule type" value="Genomic_DNA"/>
</dbReference>
<keyword evidence="1" id="KW-0732">Signal</keyword>
<evidence type="ECO:0008006" key="4">
    <source>
        <dbReference type="Google" id="ProtNLM"/>
    </source>
</evidence>
<feature type="chain" id="PRO_5017078334" description="Lipoprotein" evidence="1">
    <location>
        <begin position="22"/>
        <end position="312"/>
    </location>
</feature>
<reference evidence="2 3" key="1">
    <citation type="submission" date="2018-06" db="EMBL/GenBank/DDBJ databases">
        <authorList>
            <consortium name="Pathogen Informatics"/>
            <person name="Doyle S."/>
        </authorList>
    </citation>
    <scope>NUCLEOTIDE SEQUENCE [LARGE SCALE GENOMIC DNA]</scope>
    <source>
        <strain evidence="2 3">NCTC10252</strain>
    </source>
</reference>
<proteinExistence type="predicted"/>
<sequence>MNKYKITLLLIPVFYSSFCSSGDTNTITYGYDKLSSEIYATNGDIKKTFKFKFDYTGNPSYSFDFFSNSPSIVADGRSLHDFTAYTTLKLNHSDFYFDCLYYDIKSKQNGMLVKEGVCGLNTVIPVNYAEYIEGKINDIEKDIDSLDTSLLVSGKIKYLPVVINHNANGLVYKIYESKDAFLNDNFSILVVKNNGGCEIYPDNPWIITENGKPFQEIAVKSEVMRNGKLLLINASPKDFGINKCLLFPAFSVNVNKAFFYDSSFNAKKSYLIRDDKINLTAISNDGKWCSVNYLNDKNKTVKGTMLCSQLNL</sequence>
<name>A0A379QI83_SALER</name>
<evidence type="ECO:0000313" key="3">
    <source>
        <dbReference type="Proteomes" id="UP000254597"/>
    </source>
</evidence>
<organism evidence="2 3">
    <name type="scientific">Salmonella enterica</name>
    <name type="common">Salmonella choleraesuis</name>
    <dbReference type="NCBI Taxonomy" id="28901"/>
    <lineage>
        <taxon>Bacteria</taxon>
        <taxon>Pseudomonadati</taxon>
        <taxon>Pseudomonadota</taxon>
        <taxon>Gammaproteobacteria</taxon>
        <taxon>Enterobacterales</taxon>
        <taxon>Enterobacteriaceae</taxon>
        <taxon>Salmonella</taxon>
    </lineage>
</organism>
<accession>A0A379QI83</accession>
<gene>
    <name evidence="2" type="ORF">NCTC10252_01173</name>
</gene>
<evidence type="ECO:0000313" key="2">
    <source>
        <dbReference type="EMBL" id="SUF55959.1"/>
    </source>
</evidence>
<feature type="signal peptide" evidence="1">
    <location>
        <begin position="1"/>
        <end position="21"/>
    </location>
</feature>
<evidence type="ECO:0000256" key="1">
    <source>
        <dbReference type="SAM" id="SignalP"/>
    </source>
</evidence>
<dbReference type="Proteomes" id="UP000254597">
    <property type="component" value="Unassembled WGS sequence"/>
</dbReference>
<protein>
    <recommendedName>
        <fullName evidence="4">Lipoprotein</fullName>
    </recommendedName>
</protein>
<dbReference type="AlphaFoldDB" id="A0A379QI83"/>